<reference evidence="1 2" key="1">
    <citation type="submission" date="2014-11" db="EMBL/GenBank/DDBJ databases">
        <title>Genome sequencing of Pantoea rodasii ND03.</title>
        <authorList>
            <person name="Muhamad Yunos N.Y."/>
            <person name="Chan K.-G."/>
        </authorList>
    </citation>
    <scope>NUCLEOTIDE SEQUENCE [LARGE SCALE GENOMIC DNA]</scope>
    <source>
        <strain evidence="1 2">ND03</strain>
    </source>
</reference>
<dbReference type="Proteomes" id="UP000030853">
    <property type="component" value="Unassembled WGS sequence"/>
</dbReference>
<evidence type="ECO:0008006" key="3">
    <source>
        <dbReference type="Google" id="ProtNLM"/>
    </source>
</evidence>
<comment type="caution">
    <text evidence="1">The sequence shown here is derived from an EMBL/GenBank/DDBJ whole genome shotgun (WGS) entry which is preliminary data.</text>
</comment>
<proteinExistence type="predicted"/>
<organism evidence="1 2">
    <name type="scientific">Pantoea rodasii</name>
    <dbReference type="NCBI Taxonomy" id="1076549"/>
    <lineage>
        <taxon>Bacteria</taxon>
        <taxon>Pseudomonadati</taxon>
        <taxon>Pseudomonadota</taxon>
        <taxon>Gammaproteobacteria</taxon>
        <taxon>Enterobacterales</taxon>
        <taxon>Erwiniaceae</taxon>
        <taxon>Pantoea</taxon>
    </lineage>
</organism>
<dbReference type="Pfam" id="PF10713">
    <property type="entry name" value="DUF2509"/>
    <property type="match status" value="1"/>
</dbReference>
<protein>
    <recommendedName>
        <fullName evidence="3">DUF2509 domain-containing protein</fullName>
    </recommendedName>
</protein>
<sequence length="135" mass="15342">MNQRGNSTLGMVLMLLLLGGVTLHATRTQLEKDVVLVADEQQHHKDFWQAQAALEWGLAKSWPPVSGWQCQTLPSQRWQSCLLIMEEGNALLSGQEEGRELRLWQWVARQSHSLQPQAQGRIDYCPLPKAEQCQP</sequence>
<evidence type="ECO:0000313" key="2">
    <source>
        <dbReference type="Proteomes" id="UP000030853"/>
    </source>
</evidence>
<gene>
    <name evidence="1" type="ORF">QU24_16625</name>
</gene>
<dbReference type="AlphaFoldDB" id="A0A0B1R6X1"/>
<evidence type="ECO:0000313" key="1">
    <source>
        <dbReference type="EMBL" id="KHJ66957.1"/>
    </source>
</evidence>
<name>A0A0B1R6X1_9GAMM</name>
<dbReference type="InterPro" id="IPR019652">
    <property type="entry name" value="DUF2509"/>
</dbReference>
<accession>A0A0B1R6X1</accession>
<dbReference type="RefSeq" id="WP_039333242.1">
    <property type="nucleotide sequence ID" value="NZ_JTJJ01000062.1"/>
</dbReference>
<dbReference type="EMBL" id="JTJJ01000062">
    <property type="protein sequence ID" value="KHJ66957.1"/>
    <property type="molecule type" value="Genomic_DNA"/>
</dbReference>